<dbReference type="Proteomes" id="UP000781932">
    <property type="component" value="Unassembled WGS sequence"/>
</dbReference>
<dbReference type="Pfam" id="PF00856">
    <property type="entry name" value="SET"/>
    <property type="match status" value="1"/>
</dbReference>
<dbReference type="Gene3D" id="2.170.270.10">
    <property type="entry name" value="SET domain"/>
    <property type="match status" value="1"/>
</dbReference>
<dbReference type="PANTHER" id="PTHR47332">
    <property type="entry name" value="SET DOMAIN-CONTAINING PROTEIN 5"/>
    <property type="match status" value="1"/>
</dbReference>
<comment type="caution">
    <text evidence="2">The sequence shown here is derived from an EMBL/GenBank/DDBJ whole genome shotgun (WGS) entry which is preliminary data.</text>
</comment>
<dbReference type="EMBL" id="JAATWM020000015">
    <property type="protein sequence ID" value="KAF9877180.1"/>
    <property type="molecule type" value="Genomic_DNA"/>
</dbReference>
<sequence>MLTVRAVAGKGLGVFAAKPISRGTRILADRALITLSPSDPTGSIVHQYRSIPSAKLKSLLSLSINTTKFGVLSWLEALWQSRSAPHLQPATHGIINIFRNNNFDIGNGVQALFPNVARINHSCVPNAQGNFNTNIDAFTIHATRDIEHDEEITISYLPENLTVRDPRLAMLAEKYNFLCACPACSGERADVSEERRMALHRQLMSFNEAHSKHDADLIDEGEFLEKSFETSLAMLETYEAEGIRGREVATMMINVATLASKLGKSQQARQLALKGLQLDEDAVGKDSEFYENSRKEVEVLLLKLRK</sequence>
<feature type="domain" description="SET" evidence="1">
    <location>
        <begin position="1"/>
        <end position="157"/>
    </location>
</feature>
<dbReference type="AlphaFoldDB" id="A0A9P6IEF8"/>
<dbReference type="InterPro" id="IPR046341">
    <property type="entry name" value="SET_dom_sf"/>
</dbReference>
<reference evidence="2" key="1">
    <citation type="submission" date="2020-03" db="EMBL/GenBank/DDBJ databases">
        <authorList>
            <person name="He L."/>
        </authorList>
    </citation>
    <scope>NUCLEOTIDE SEQUENCE</scope>
    <source>
        <strain evidence="2">CkLH20</strain>
    </source>
</reference>
<proteinExistence type="predicted"/>
<dbReference type="InterPro" id="IPR001214">
    <property type="entry name" value="SET_dom"/>
</dbReference>
<evidence type="ECO:0000259" key="1">
    <source>
        <dbReference type="PROSITE" id="PS50280"/>
    </source>
</evidence>
<name>A0A9P6IEF8_9PEZI</name>
<protein>
    <recommendedName>
        <fullName evidence="1">SET domain-containing protein</fullName>
    </recommendedName>
</protein>
<dbReference type="GeneID" id="62161239"/>
<dbReference type="OrthoDB" id="265717at2759"/>
<dbReference type="SUPFAM" id="SSF82199">
    <property type="entry name" value="SET domain"/>
    <property type="match status" value="1"/>
</dbReference>
<dbReference type="PANTHER" id="PTHR47332:SF4">
    <property type="entry name" value="SET DOMAIN-CONTAINING PROTEIN 5"/>
    <property type="match status" value="1"/>
</dbReference>
<reference evidence="2" key="2">
    <citation type="submission" date="2020-11" db="EMBL/GenBank/DDBJ databases">
        <title>Whole genome sequencing of Colletotrichum sp.</title>
        <authorList>
            <person name="Li H."/>
        </authorList>
    </citation>
    <scope>NUCLEOTIDE SEQUENCE</scope>
    <source>
        <strain evidence="2">CkLH20</strain>
    </source>
</reference>
<dbReference type="CDD" id="cd20071">
    <property type="entry name" value="SET_SMYD"/>
    <property type="match status" value="1"/>
</dbReference>
<organism evidence="2 3">
    <name type="scientific">Colletotrichum karsti</name>
    <dbReference type="NCBI Taxonomy" id="1095194"/>
    <lineage>
        <taxon>Eukaryota</taxon>
        <taxon>Fungi</taxon>
        <taxon>Dikarya</taxon>
        <taxon>Ascomycota</taxon>
        <taxon>Pezizomycotina</taxon>
        <taxon>Sordariomycetes</taxon>
        <taxon>Hypocreomycetidae</taxon>
        <taxon>Glomerellales</taxon>
        <taxon>Glomerellaceae</taxon>
        <taxon>Colletotrichum</taxon>
        <taxon>Colletotrichum boninense species complex</taxon>
    </lineage>
</organism>
<gene>
    <name evidence="2" type="ORF">CkaCkLH20_05446</name>
</gene>
<accession>A0A9P6IEF8</accession>
<evidence type="ECO:0000313" key="2">
    <source>
        <dbReference type="EMBL" id="KAF9877180.1"/>
    </source>
</evidence>
<dbReference type="Gene3D" id="1.25.40.10">
    <property type="entry name" value="Tetratricopeptide repeat domain"/>
    <property type="match status" value="1"/>
</dbReference>
<dbReference type="InterPro" id="IPR011990">
    <property type="entry name" value="TPR-like_helical_dom_sf"/>
</dbReference>
<dbReference type="InterPro" id="IPR053185">
    <property type="entry name" value="SET_domain_protein"/>
</dbReference>
<dbReference type="SMART" id="SM00317">
    <property type="entry name" value="SET"/>
    <property type="match status" value="1"/>
</dbReference>
<keyword evidence="3" id="KW-1185">Reference proteome</keyword>
<dbReference type="PROSITE" id="PS50280">
    <property type="entry name" value="SET"/>
    <property type="match status" value="1"/>
</dbReference>
<evidence type="ECO:0000313" key="3">
    <source>
        <dbReference type="Proteomes" id="UP000781932"/>
    </source>
</evidence>
<dbReference type="RefSeq" id="XP_038746641.1">
    <property type="nucleotide sequence ID" value="XM_038888165.1"/>
</dbReference>